<feature type="non-terminal residue" evidence="2">
    <location>
        <position position="1"/>
    </location>
</feature>
<accession>X1TAU0</accession>
<name>X1TAU0_9ZZZZ</name>
<sequence length="67" mass="7711">RALVSDVSRSTKENLDIRPLHIEGGTNSDWNLLDYSSVIVHIFTREARLYYDLEGLWHEGKVVVNVL</sequence>
<comment type="caution">
    <text evidence="2">The sequence shown here is derived from an EMBL/GenBank/DDBJ whole genome shotgun (WGS) entry which is preliminary data.</text>
</comment>
<dbReference type="GO" id="GO:0090071">
    <property type="term" value="P:negative regulation of ribosome biogenesis"/>
    <property type="evidence" value="ECO:0007669"/>
    <property type="project" value="TreeGrafter"/>
</dbReference>
<evidence type="ECO:0000256" key="1">
    <source>
        <dbReference type="ARBA" id="ARBA00010574"/>
    </source>
</evidence>
<dbReference type="AlphaFoldDB" id="X1TAU0"/>
<dbReference type="GO" id="GO:0017148">
    <property type="term" value="P:negative regulation of translation"/>
    <property type="evidence" value="ECO:0007669"/>
    <property type="project" value="TreeGrafter"/>
</dbReference>
<dbReference type="InterPro" id="IPR004394">
    <property type="entry name" value="Iojap/RsfS/C7orf30"/>
</dbReference>
<dbReference type="PANTHER" id="PTHR21043:SF0">
    <property type="entry name" value="MITOCHONDRIAL ASSEMBLY OF RIBOSOMAL LARGE SUBUNIT PROTEIN 1"/>
    <property type="match status" value="1"/>
</dbReference>
<dbReference type="EMBL" id="BARW01017557">
    <property type="protein sequence ID" value="GAJ02404.1"/>
    <property type="molecule type" value="Genomic_DNA"/>
</dbReference>
<dbReference type="GO" id="GO:0043023">
    <property type="term" value="F:ribosomal large subunit binding"/>
    <property type="evidence" value="ECO:0007669"/>
    <property type="project" value="TreeGrafter"/>
</dbReference>
<dbReference type="Pfam" id="PF02410">
    <property type="entry name" value="RsfS"/>
    <property type="match status" value="1"/>
</dbReference>
<protein>
    <recommendedName>
        <fullName evidence="3">Ribosome silencing factor</fullName>
    </recommendedName>
</protein>
<dbReference type="PANTHER" id="PTHR21043">
    <property type="entry name" value="IOJAP SUPERFAMILY ORTHOLOG"/>
    <property type="match status" value="1"/>
</dbReference>
<gene>
    <name evidence="2" type="ORF">S12H4_30291</name>
</gene>
<dbReference type="InterPro" id="IPR043519">
    <property type="entry name" value="NT_sf"/>
</dbReference>
<evidence type="ECO:0000313" key="2">
    <source>
        <dbReference type="EMBL" id="GAJ02404.1"/>
    </source>
</evidence>
<dbReference type="SUPFAM" id="SSF81301">
    <property type="entry name" value="Nucleotidyltransferase"/>
    <property type="match status" value="1"/>
</dbReference>
<comment type="similarity">
    <text evidence="1">Belongs to the Iojap/RsfS family.</text>
</comment>
<proteinExistence type="inferred from homology"/>
<evidence type="ECO:0008006" key="3">
    <source>
        <dbReference type="Google" id="ProtNLM"/>
    </source>
</evidence>
<dbReference type="Gene3D" id="3.30.460.10">
    <property type="entry name" value="Beta Polymerase, domain 2"/>
    <property type="match status" value="1"/>
</dbReference>
<reference evidence="2" key="1">
    <citation type="journal article" date="2014" name="Front. Microbiol.">
        <title>High frequency of phylogenetically diverse reductive dehalogenase-homologous genes in deep subseafloor sedimentary metagenomes.</title>
        <authorList>
            <person name="Kawai M."/>
            <person name="Futagami T."/>
            <person name="Toyoda A."/>
            <person name="Takaki Y."/>
            <person name="Nishi S."/>
            <person name="Hori S."/>
            <person name="Arai W."/>
            <person name="Tsubouchi T."/>
            <person name="Morono Y."/>
            <person name="Uchiyama I."/>
            <person name="Ito T."/>
            <person name="Fujiyama A."/>
            <person name="Inagaki F."/>
            <person name="Takami H."/>
        </authorList>
    </citation>
    <scope>NUCLEOTIDE SEQUENCE</scope>
    <source>
        <strain evidence="2">Expedition CK06-06</strain>
    </source>
</reference>
<organism evidence="2">
    <name type="scientific">marine sediment metagenome</name>
    <dbReference type="NCBI Taxonomy" id="412755"/>
    <lineage>
        <taxon>unclassified sequences</taxon>
        <taxon>metagenomes</taxon>
        <taxon>ecological metagenomes</taxon>
    </lineage>
</organism>